<feature type="transmembrane region" description="Helical" evidence="6">
    <location>
        <begin position="81"/>
        <end position="102"/>
    </location>
</feature>
<reference evidence="8" key="1">
    <citation type="journal article" date="2017" name="Proc. Natl. Acad. Sci. U.S.A.">
        <title>Simulation of Deepwater Horizon oil plume reveals substrate specialization within a complex community of hydrocarbon-degraders.</title>
        <authorList>
            <person name="Hu P."/>
            <person name="Dubinsky E.A."/>
            <person name="Probst A.J."/>
            <person name="Wang J."/>
            <person name="Sieber C.M.K."/>
            <person name="Tom L.M."/>
            <person name="Gardinali P."/>
            <person name="Banfield J.F."/>
            <person name="Atlas R.M."/>
            <person name="Andersen G.L."/>
        </authorList>
    </citation>
    <scope>NUCLEOTIDE SEQUENCE [LARGE SCALE GENOMIC DNA]</scope>
</reference>
<keyword evidence="3 6" id="KW-0812">Transmembrane</keyword>
<proteinExistence type="predicted"/>
<name>A0A1Y5F851_9BACT</name>
<dbReference type="EMBL" id="MAAO01000006">
    <property type="protein sequence ID" value="OUR97078.1"/>
    <property type="molecule type" value="Genomic_DNA"/>
</dbReference>
<feature type="transmembrane region" description="Helical" evidence="6">
    <location>
        <begin position="7"/>
        <end position="25"/>
    </location>
</feature>
<feature type="transmembrane region" description="Helical" evidence="6">
    <location>
        <begin position="37"/>
        <end position="60"/>
    </location>
</feature>
<evidence type="ECO:0000256" key="2">
    <source>
        <dbReference type="ARBA" id="ARBA00022475"/>
    </source>
</evidence>
<keyword evidence="5 6" id="KW-0472">Membrane</keyword>
<comment type="subcellular location">
    <subcellularLocation>
        <location evidence="1">Cell membrane</location>
        <topology evidence="1">Multi-pass membrane protein</topology>
    </subcellularLocation>
</comment>
<feature type="transmembrane region" description="Helical" evidence="6">
    <location>
        <begin position="122"/>
        <end position="142"/>
    </location>
</feature>
<evidence type="ECO:0000256" key="6">
    <source>
        <dbReference type="SAM" id="Phobius"/>
    </source>
</evidence>
<dbReference type="AlphaFoldDB" id="A0A1Y5F851"/>
<organism evidence="7 8">
    <name type="scientific">Halobacteriovorax marinus</name>
    <dbReference type="NCBI Taxonomy" id="97084"/>
    <lineage>
        <taxon>Bacteria</taxon>
        <taxon>Pseudomonadati</taxon>
        <taxon>Bdellovibrionota</taxon>
        <taxon>Bacteriovoracia</taxon>
        <taxon>Bacteriovoracales</taxon>
        <taxon>Halobacteriovoraceae</taxon>
        <taxon>Halobacteriovorax</taxon>
    </lineage>
</organism>
<feature type="transmembrane region" description="Helical" evidence="6">
    <location>
        <begin position="259"/>
        <end position="284"/>
    </location>
</feature>
<sequence>MRLDLKKIKFILSFVLLFAVSSFYLGNQDSIDKILNINIFVFMALIAVHFINYIFLGLVYKSPLEQMGVKLEFREWFGMTSFSNLFNLILPAKAGMALRWFYLLNIFKIDTKTFLLKNTFTTFVGMIAMGVYGLITVSIFNMEKVSQSHYFLGIFILMTLVGLAFLTKLNPMRLTEKKFYSFKVAMKVFILFFLIALLYPIKTYLCFKALGVELSLISTMEISTWMLILGLIPIIPGNMGLKEIIMAQLSTNYGISSEVAVLAILIERVSLWSFVFPVGFISYLSEFLKVKSTNSLGEIISKHIKTIRTMN</sequence>
<evidence type="ECO:0000256" key="3">
    <source>
        <dbReference type="ARBA" id="ARBA00022692"/>
    </source>
</evidence>
<feature type="transmembrane region" description="Helical" evidence="6">
    <location>
        <begin position="179"/>
        <end position="201"/>
    </location>
</feature>
<evidence type="ECO:0000313" key="8">
    <source>
        <dbReference type="Proteomes" id="UP000196531"/>
    </source>
</evidence>
<feature type="transmembrane region" description="Helical" evidence="6">
    <location>
        <begin position="222"/>
        <end position="239"/>
    </location>
</feature>
<dbReference type="PANTHER" id="PTHR39087">
    <property type="entry name" value="UPF0104 MEMBRANE PROTEIN MJ1595"/>
    <property type="match status" value="1"/>
</dbReference>
<dbReference type="InterPro" id="IPR022791">
    <property type="entry name" value="L-PG_synthase/AglD"/>
</dbReference>
<evidence type="ECO:0000256" key="4">
    <source>
        <dbReference type="ARBA" id="ARBA00022989"/>
    </source>
</evidence>
<dbReference type="PANTHER" id="PTHR39087:SF2">
    <property type="entry name" value="UPF0104 MEMBRANE PROTEIN MJ1595"/>
    <property type="match status" value="1"/>
</dbReference>
<evidence type="ECO:0000313" key="7">
    <source>
        <dbReference type="EMBL" id="OUR97078.1"/>
    </source>
</evidence>
<dbReference type="NCBIfam" id="TIGR00374">
    <property type="entry name" value="flippase-like domain"/>
    <property type="match status" value="1"/>
</dbReference>
<keyword evidence="2" id="KW-1003">Cell membrane</keyword>
<evidence type="ECO:0000256" key="5">
    <source>
        <dbReference type="ARBA" id="ARBA00023136"/>
    </source>
</evidence>
<protein>
    <submittedName>
        <fullName evidence="7">Uncharacterized protein</fullName>
    </submittedName>
</protein>
<keyword evidence="4 6" id="KW-1133">Transmembrane helix</keyword>
<feature type="transmembrane region" description="Helical" evidence="6">
    <location>
        <begin position="149"/>
        <end position="167"/>
    </location>
</feature>
<dbReference type="GO" id="GO:0005886">
    <property type="term" value="C:plasma membrane"/>
    <property type="evidence" value="ECO:0007669"/>
    <property type="project" value="UniProtKB-SubCell"/>
</dbReference>
<gene>
    <name evidence="7" type="ORF">A9Q84_12160</name>
</gene>
<accession>A0A1Y5F851</accession>
<dbReference type="Proteomes" id="UP000196531">
    <property type="component" value="Unassembled WGS sequence"/>
</dbReference>
<evidence type="ECO:0000256" key="1">
    <source>
        <dbReference type="ARBA" id="ARBA00004651"/>
    </source>
</evidence>
<dbReference type="Pfam" id="PF03706">
    <property type="entry name" value="LPG_synthase_TM"/>
    <property type="match status" value="1"/>
</dbReference>
<comment type="caution">
    <text evidence="7">The sequence shown here is derived from an EMBL/GenBank/DDBJ whole genome shotgun (WGS) entry which is preliminary data.</text>
</comment>